<keyword evidence="2" id="KW-1185">Reference proteome</keyword>
<dbReference type="VEuPathDB" id="ToxoDB:EMH_0024510"/>
<reference evidence="1" key="1">
    <citation type="submission" date="2013-10" db="EMBL/GenBank/DDBJ databases">
        <title>Genomic analysis of the causative agents of coccidiosis in chickens.</title>
        <authorList>
            <person name="Reid A.J."/>
            <person name="Blake D."/>
            <person name="Billington K."/>
            <person name="Browne H."/>
            <person name="Dunn M."/>
            <person name="Hung S."/>
            <person name="Kawahara F."/>
            <person name="Miranda-Saavedra D."/>
            <person name="Mourier T."/>
            <person name="Nagra H."/>
            <person name="Otto T.D."/>
            <person name="Rawlings N."/>
            <person name="Sanchez A."/>
            <person name="Sanders M."/>
            <person name="Subramaniam C."/>
            <person name="Tay Y."/>
            <person name="Dear P."/>
            <person name="Doerig C."/>
            <person name="Gruber A."/>
            <person name="Parkinson J."/>
            <person name="Shirley M."/>
            <person name="Wan K.L."/>
            <person name="Berriman M."/>
            <person name="Tomley F."/>
            <person name="Pain A."/>
        </authorList>
    </citation>
    <scope>NUCLEOTIDE SEQUENCE [LARGE SCALE GENOMIC DNA]</scope>
    <source>
        <strain evidence="1">Houghton</strain>
    </source>
</reference>
<evidence type="ECO:0000313" key="2">
    <source>
        <dbReference type="Proteomes" id="UP000030744"/>
    </source>
</evidence>
<gene>
    <name evidence="1" type="ORF">EMH_0024510</name>
</gene>
<dbReference type="PANTHER" id="PTHR33064">
    <property type="entry name" value="POL PROTEIN"/>
    <property type="match status" value="1"/>
</dbReference>
<dbReference type="RefSeq" id="XP_013357764.1">
    <property type="nucleotide sequence ID" value="XM_013502310.1"/>
</dbReference>
<dbReference type="OrthoDB" id="2013610at2759"/>
<dbReference type="EMBL" id="HG687928">
    <property type="protein sequence ID" value="CDJ35202.1"/>
    <property type="molecule type" value="Genomic_DNA"/>
</dbReference>
<dbReference type="Proteomes" id="UP000030744">
    <property type="component" value="Unassembled WGS sequence"/>
</dbReference>
<proteinExistence type="predicted"/>
<accession>U6KG12</accession>
<reference evidence="1" key="2">
    <citation type="submission" date="2013-10" db="EMBL/GenBank/DDBJ databases">
        <authorList>
            <person name="Aslett M."/>
        </authorList>
    </citation>
    <scope>NUCLEOTIDE SEQUENCE [LARGE SCALE GENOMIC DNA]</scope>
    <source>
        <strain evidence="1">Houghton</strain>
    </source>
</reference>
<dbReference type="AlphaFoldDB" id="U6KG12"/>
<dbReference type="InterPro" id="IPR043128">
    <property type="entry name" value="Rev_trsase/Diguanyl_cyclase"/>
</dbReference>
<dbReference type="InterPro" id="IPR043502">
    <property type="entry name" value="DNA/RNA_pol_sf"/>
</dbReference>
<protein>
    <recommendedName>
        <fullName evidence="3">Reverse transcriptase domain-containing protein</fullName>
    </recommendedName>
</protein>
<dbReference type="SUPFAM" id="SSF56672">
    <property type="entry name" value="DNA/RNA polymerases"/>
    <property type="match status" value="1"/>
</dbReference>
<dbReference type="GeneID" id="25377325"/>
<sequence length="147" mass="17187">MSVEFKLVNKITVKQKFPMRRDDEILGRLQDSAVYSTFDFAEAFLRIPIPPEDRHKTAFHIRTRKLGYTSGVEPDPANIEANQRWPLLLYARTDDQMFLRLISYYRNFIPAIARIAAPLTDLLKKEKRFVWMENEDAAARRLAGQLT</sequence>
<dbReference type="PANTHER" id="PTHR33064:SF37">
    <property type="entry name" value="RIBONUCLEASE H"/>
    <property type="match status" value="1"/>
</dbReference>
<dbReference type="Gene3D" id="3.10.10.10">
    <property type="entry name" value="HIV Type 1 Reverse Transcriptase, subunit A, domain 1"/>
    <property type="match status" value="1"/>
</dbReference>
<dbReference type="Gene3D" id="3.30.70.270">
    <property type="match status" value="2"/>
</dbReference>
<evidence type="ECO:0008006" key="3">
    <source>
        <dbReference type="Google" id="ProtNLM"/>
    </source>
</evidence>
<name>U6KG12_9EIME</name>
<evidence type="ECO:0000313" key="1">
    <source>
        <dbReference type="EMBL" id="CDJ35202.1"/>
    </source>
</evidence>
<organism evidence="1 2">
    <name type="scientific">Eimeria mitis</name>
    <dbReference type="NCBI Taxonomy" id="44415"/>
    <lineage>
        <taxon>Eukaryota</taxon>
        <taxon>Sar</taxon>
        <taxon>Alveolata</taxon>
        <taxon>Apicomplexa</taxon>
        <taxon>Conoidasida</taxon>
        <taxon>Coccidia</taxon>
        <taxon>Eucoccidiorida</taxon>
        <taxon>Eimeriorina</taxon>
        <taxon>Eimeriidae</taxon>
        <taxon>Eimeria</taxon>
    </lineage>
</organism>
<dbReference type="InterPro" id="IPR051320">
    <property type="entry name" value="Viral_Replic_Matur_Polypro"/>
</dbReference>